<dbReference type="GO" id="GO:0006013">
    <property type="term" value="P:mannose metabolic process"/>
    <property type="evidence" value="ECO:0007669"/>
    <property type="project" value="InterPro"/>
</dbReference>
<keyword evidence="6" id="KW-0378">Hydrolase</keyword>
<dbReference type="InterPro" id="IPR013780">
    <property type="entry name" value="Glyco_hydro_b"/>
</dbReference>
<dbReference type="Pfam" id="PF07748">
    <property type="entry name" value="Glyco_hydro_38C"/>
    <property type="match status" value="1"/>
</dbReference>
<dbReference type="PANTHER" id="PTHR46017">
    <property type="entry name" value="ALPHA-MANNOSIDASE 2C1"/>
    <property type="match status" value="1"/>
</dbReference>
<keyword evidence="7" id="KW-1185">Reference proteome</keyword>
<dbReference type="OrthoDB" id="237949at2"/>
<reference evidence="6 7" key="1">
    <citation type="journal article" date="2009" name="Appl. Environ. Microbiol.">
        <title>Three genomes from the phylum Acidobacteria provide insight into the lifestyles of these microorganisms in soils.</title>
        <authorList>
            <person name="Ward N.L."/>
            <person name="Challacombe J.F."/>
            <person name="Janssen P.H."/>
            <person name="Henrissat B."/>
            <person name="Coutinho P.M."/>
            <person name="Wu M."/>
            <person name="Xie G."/>
            <person name="Haft D.H."/>
            <person name="Sait M."/>
            <person name="Badger J."/>
            <person name="Barabote R.D."/>
            <person name="Bradley B."/>
            <person name="Brettin T.S."/>
            <person name="Brinkac L.M."/>
            <person name="Bruce D."/>
            <person name="Creasy T."/>
            <person name="Daugherty S.C."/>
            <person name="Davidsen T.M."/>
            <person name="DeBoy R.T."/>
            <person name="Detter J.C."/>
            <person name="Dodson R.J."/>
            <person name="Durkin A.S."/>
            <person name="Ganapathy A."/>
            <person name="Gwinn-Giglio M."/>
            <person name="Han C.S."/>
            <person name="Khouri H."/>
            <person name="Kiss H."/>
            <person name="Kothari S.P."/>
            <person name="Madupu R."/>
            <person name="Nelson K.E."/>
            <person name="Nelson W.C."/>
            <person name="Paulsen I."/>
            <person name="Penn K."/>
            <person name="Ren Q."/>
            <person name="Rosovitz M.J."/>
            <person name="Selengut J.D."/>
            <person name="Shrivastava S."/>
            <person name="Sullivan S.A."/>
            <person name="Tapia R."/>
            <person name="Thompson L.S."/>
            <person name="Watkins K.L."/>
            <person name="Yang Q."/>
            <person name="Yu C."/>
            <person name="Zafar N."/>
            <person name="Zhou L."/>
            <person name="Kuske C.R."/>
        </authorList>
    </citation>
    <scope>NUCLEOTIDE SEQUENCE [LARGE SCALE GENOMIC DNA]</scope>
    <source>
        <strain evidence="6 7">Ellin345</strain>
    </source>
</reference>
<dbReference type="InterPro" id="IPR029411">
    <property type="entry name" value="RG-lyase_III"/>
</dbReference>
<dbReference type="EnsemblBacteria" id="ABF39649">
    <property type="protein sequence ID" value="ABF39649"/>
    <property type="gene ID" value="Acid345_0644"/>
</dbReference>
<dbReference type="eggNOG" id="COG0383">
    <property type="taxonomic scope" value="Bacteria"/>
</dbReference>
<dbReference type="Proteomes" id="UP000002432">
    <property type="component" value="Chromosome"/>
</dbReference>
<dbReference type="Pfam" id="PF14683">
    <property type="entry name" value="CBM-like"/>
    <property type="match status" value="1"/>
</dbReference>
<dbReference type="SUPFAM" id="SSF88713">
    <property type="entry name" value="Glycoside hydrolase/deacetylase"/>
    <property type="match status" value="1"/>
</dbReference>
<dbReference type="PANTHER" id="PTHR46017:SF1">
    <property type="entry name" value="ALPHA-MANNOSIDASE 2C1"/>
    <property type="match status" value="1"/>
</dbReference>
<dbReference type="Gene3D" id="3.20.110.10">
    <property type="entry name" value="Glycoside hydrolase 38, N terminal domain"/>
    <property type="match status" value="1"/>
</dbReference>
<feature type="domain" description="Glycosyl hydrolases family 38 C-terminal" evidence="5">
    <location>
        <begin position="1089"/>
        <end position="1161"/>
    </location>
</feature>
<feature type="domain" description="Rhamnogalacturonan lyase" evidence="4">
    <location>
        <begin position="33"/>
        <end position="206"/>
    </location>
</feature>
<evidence type="ECO:0000259" key="2">
    <source>
        <dbReference type="Pfam" id="PF01074"/>
    </source>
</evidence>
<evidence type="ECO:0000313" key="7">
    <source>
        <dbReference type="Proteomes" id="UP000002432"/>
    </source>
</evidence>
<dbReference type="Pfam" id="PF01074">
    <property type="entry name" value="Glyco_hydro_38N"/>
    <property type="match status" value="1"/>
</dbReference>
<organism evidence="6 7">
    <name type="scientific">Koribacter versatilis (strain Ellin345)</name>
    <dbReference type="NCBI Taxonomy" id="204669"/>
    <lineage>
        <taxon>Bacteria</taxon>
        <taxon>Pseudomonadati</taxon>
        <taxon>Acidobacteriota</taxon>
        <taxon>Terriglobia</taxon>
        <taxon>Terriglobales</taxon>
        <taxon>Candidatus Korobacteraceae</taxon>
        <taxon>Candidatus Korobacter</taxon>
    </lineage>
</organism>
<dbReference type="InterPro" id="IPR008979">
    <property type="entry name" value="Galactose-bd-like_sf"/>
</dbReference>
<keyword evidence="1" id="KW-0732">Signal</keyword>
<feature type="domain" description="Glycoside hydrolase family 38 N-terminal" evidence="2">
    <location>
        <begin position="313"/>
        <end position="585"/>
    </location>
</feature>
<dbReference type="CDD" id="cd10791">
    <property type="entry name" value="GH38N_AMII_like_1"/>
    <property type="match status" value="1"/>
</dbReference>
<dbReference type="InterPro" id="IPR000602">
    <property type="entry name" value="Glyco_hydro_38_N"/>
</dbReference>
<sequence length="1168" mass="129072">MVIMKTRWNFLAQAVLFASLISPTIAGAQEQSIWKLGTFNHSSGEFRDQGIDHADPKSDLTFVVGHNKDSDWYRFQPGPANGMTGGRVHPYTLKFALKDAPRGVYHLKIAMLYETPRLSFLKLEINGHSGYFYFHPKLDFNAGDWEGTFVPQTSTDEKVIAIPASWLHQGENTLVFTAMDAPATPQNSLGAIAPGHTGLVYDALELTQDPSATYDDHAFSAQIEPTIFYRAGKNGSTEVVDVFASAGALPKSGTIQLQTGSTQLAKEFSSECEFGEIRASFDVPEWSGPQEATASLSGSKATATITPAKKWAVAIIPHEHLDVGFTDYAAKVAELHSQSIDAAMGLIQKTPDFRWTLDGSWVATQYLNGRSAEAREQFLQYVRDGSITIPPEFANQHTGNASVEALARSFYNQHQLAREYKLPTADAAQIVDVPAYTWGYASVLHDAGIKYFIAASNSWRAPIMLLGRWNEKSPFYWEGPDGNRVLMWYSRAYLQAHTLFGGPWRMESIRDSLPVFLQAYTRPDYTANTAIIFGTQLENTPLAKEQSEIVGTFNHEYAWPKLEFSTVHSAMAQIEQEWKGEIPVYRGDFGPYWEDGYGSDAAHTAIHRENQHRIATAEVLGAAVSSIDPRVIPDHTLLDDAWWNELTYDEHTWTYVGATTQPEHHQSEDQIALKGARVTRARNDIDESIQRGWAQLEALVHPKEASVAVFNSLNWKRSGVVETDLPDGSTLVDATTGSEVPLEVRFKGKGISLPGFGPGNVRVRFTASDVPAIGYKLFTIRPTSAASHEPESLHGNVFENDFYRVTIAPSGGAIASVYDKQLGRELVDQNSPYKFGAYLYVTGGDEYPRNSLYRFGAGLNLPALTAHAAQSATVVSAQRTPLGIRITMHSSATNTTSIETEIFLPSSQKQVFLTYRVHKERVLTRESAYIAFPFAVADPQFTYGSQTGWVNPAKDELAGGSREWYLPTTWAAVYNPQISATVVPLDAPLTTFGDIMRGAWPAEFKPKSSTIFSWLMNNYWGTNFPAWQGGDFTFRYAVTSDAKFDPAALNHFGWNALTPLERDDIGASTDTSPLPSQQAELLAISNSKINLLTWKRAEDGDRTILRLQDASGEASQFTIASKYVKVEQAWSCNLLEDNQAPLPVGSGGIAVSIKPFQVLTIRLHTAPR</sequence>
<evidence type="ECO:0000259" key="3">
    <source>
        <dbReference type="Pfam" id="PF07748"/>
    </source>
</evidence>
<dbReference type="InterPro" id="IPR011013">
    <property type="entry name" value="Gal_mutarotase_sf_dom"/>
</dbReference>
<feature type="chain" id="PRO_5004191323" evidence="1">
    <location>
        <begin position="29"/>
        <end position="1168"/>
    </location>
</feature>
<dbReference type="Pfam" id="PF17677">
    <property type="entry name" value="Glyco_hydro38C2"/>
    <property type="match status" value="1"/>
</dbReference>
<gene>
    <name evidence="6" type="ordered locus">Acid345_0644</name>
</gene>
<dbReference type="HOGENOM" id="CLU_008841_0_0_0"/>
<dbReference type="KEGG" id="aba:Acid345_0644"/>
<dbReference type="GO" id="GO:0004559">
    <property type="term" value="F:alpha-mannosidase activity"/>
    <property type="evidence" value="ECO:0007669"/>
    <property type="project" value="InterPro"/>
</dbReference>
<name>Q1IU01_KORVE</name>
<dbReference type="InterPro" id="IPR041147">
    <property type="entry name" value="GH38_C"/>
</dbReference>
<proteinExistence type="predicted"/>
<dbReference type="GO" id="GO:0009313">
    <property type="term" value="P:oligosaccharide catabolic process"/>
    <property type="evidence" value="ECO:0007669"/>
    <property type="project" value="TreeGrafter"/>
</dbReference>
<dbReference type="Gene3D" id="2.70.98.30">
    <property type="entry name" value="Golgi alpha-mannosidase II, domain 4"/>
    <property type="match status" value="1"/>
</dbReference>
<dbReference type="AlphaFoldDB" id="Q1IU01"/>
<dbReference type="SUPFAM" id="SSF74650">
    <property type="entry name" value="Galactose mutarotase-like"/>
    <property type="match status" value="1"/>
</dbReference>
<dbReference type="STRING" id="204669.Acid345_0644"/>
<feature type="domain" description="Glycosyl hydrolase family 38 C-terminal" evidence="3">
    <location>
        <begin position="799"/>
        <end position="955"/>
    </location>
</feature>
<dbReference type="EMBL" id="CP000360">
    <property type="protein sequence ID" value="ABF39649.1"/>
    <property type="molecule type" value="Genomic_DNA"/>
</dbReference>
<dbReference type="InterPro" id="IPR011682">
    <property type="entry name" value="Glyco_hydro_38_C"/>
</dbReference>
<evidence type="ECO:0000259" key="5">
    <source>
        <dbReference type="Pfam" id="PF17677"/>
    </source>
</evidence>
<evidence type="ECO:0000259" key="4">
    <source>
        <dbReference type="Pfam" id="PF14683"/>
    </source>
</evidence>
<feature type="signal peptide" evidence="1">
    <location>
        <begin position="1"/>
        <end position="28"/>
    </location>
</feature>
<evidence type="ECO:0000256" key="1">
    <source>
        <dbReference type="SAM" id="SignalP"/>
    </source>
</evidence>
<dbReference type="GO" id="GO:0030246">
    <property type="term" value="F:carbohydrate binding"/>
    <property type="evidence" value="ECO:0007669"/>
    <property type="project" value="InterPro"/>
</dbReference>
<dbReference type="InterPro" id="IPR011330">
    <property type="entry name" value="Glyco_hydro/deAcase_b/a-brl"/>
</dbReference>
<dbReference type="Gene3D" id="2.60.40.2220">
    <property type="match status" value="1"/>
</dbReference>
<dbReference type="SUPFAM" id="SSF49785">
    <property type="entry name" value="Galactose-binding domain-like"/>
    <property type="match status" value="1"/>
</dbReference>
<dbReference type="InterPro" id="IPR027291">
    <property type="entry name" value="Glyco_hydro_38_N_sf"/>
</dbReference>
<protein>
    <submittedName>
        <fullName evidence="6">Glycosyl hydrolases 38-like protein</fullName>
    </submittedName>
</protein>
<accession>Q1IU01</accession>
<evidence type="ECO:0000313" key="6">
    <source>
        <dbReference type="EMBL" id="ABF39649.1"/>
    </source>
</evidence>
<dbReference type="Gene3D" id="2.60.40.1180">
    <property type="entry name" value="Golgi alpha-mannosidase II"/>
    <property type="match status" value="1"/>
</dbReference>